<name>A0A1Y2J6U2_TRAC3</name>
<dbReference type="AlphaFoldDB" id="A0A1Y2J6U2"/>
<sequence length="571" mass="65058">MYYGQASSPPMVMTAHWHPADTLRRLDDDILYTIFGMLRPRQNLRPLSLTCKWIRFACSPVLFRECFVLSWTVDASSGPQFVPRALWPYICAFHFTGSFNRSELPWVTEDDGYPLDPLLDQGCIRRRVASVKLGDTIREALYSMALLCTVSIIIPCGAYATGKPGVSPYVLEAIWSTPQLRHFVINGPLCHPEDPIPSGVTFSSVARLSTFCYLLNLYRSPSKVTQTEKEVVLRVLLHTHDTLEVLVCPSECFPSVDVMGLWQWPMLHELIIRGERVATPPPLIHILSKMPRLRVLYLQLAEPAHAAAPLIWPPSLDLQCEWRELERLAVAHPHPDDNLYSNLPDTLLDLALRCWPRNYKHHAHYNANQLEAGVRWSSPLLSSTEMLCILRKIHAPRLTFLELEFRADSYDDQLFRHIGCAFPALTGLIVHRYRAPDEDVAPLAAIADGLSALRRLEVLMLHLDFAGLPNANLFERSSWRSRFLKPRTRKQLAEIDTTFTHAANVFAGLLGPALSYICFLRPLFYGSRHQWIPFRIVRSAEDGVSVEKCRINASDTFQLPHSQRFSIYEDD</sequence>
<proteinExistence type="predicted"/>
<evidence type="ECO:0000313" key="1">
    <source>
        <dbReference type="EMBL" id="OSD07952.1"/>
    </source>
</evidence>
<accession>A0A1Y2J6U2</accession>
<organism evidence="1 2">
    <name type="scientific">Trametes coccinea (strain BRFM310)</name>
    <name type="common">Pycnoporus coccineus</name>
    <dbReference type="NCBI Taxonomy" id="1353009"/>
    <lineage>
        <taxon>Eukaryota</taxon>
        <taxon>Fungi</taxon>
        <taxon>Dikarya</taxon>
        <taxon>Basidiomycota</taxon>
        <taxon>Agaricomycotina</taxon>
        <taxon>Agaricomycetes</taxon>
        <taxon>Polyporales</taxon>
        <taxon>Polyporaceae</taxon>
        <taxon>Trametes</taxon>
    </lineage>
</organism>
<dbReference type="Proteomes" id="UP000193067">
    <property type="component" value="Unassembled WGS sequence"/>
</dbReference>
<reference evidence="1 2" key="1">
    <citation type="journal article" date="2015" name="Biotechnol. Biofuels">
        <title>Enhanced degradation of softwood versus hardwood by the white-rot fungus Pycnoporus coccineus.</title>
        <authorList>
            <person name="Couturier M."/>
            <person name="Navarro D."/>
            <person name="Chevret D."/>
            <person name="Henrissat B."/>
            <person name="Piumi F."/>
            <person name="Ruiz-Duenas F.J."/>
            <person name="Martinez A.T."/>
            <person name="Grigoriev I.V."/>
            <person name="Riley R."/>
            <person name="Lipzen A."/>
            <person name="Berrin J.G."/>
            <person name="Master E.R."/>
            <person name="Rosso M.N."/>
        </authorList>
    </citation>
    <scope>NUCLEOTIDE SEQUENCE [LARGE SCALE GENOMIC DNA]</scope>
    <source>
        <strain evidence="1 2">BRFM310</strain>
    </source>
</reference>
<dbReference type="EMBL" id="KZ084087">
    <property type="protein sequence ID" value="OSD07952.1"/>
    <property type="molecule type" value="Genomic_DNA"/>
</dbReference>
<gene>
    <name evidence="1" type="ORF">PYCCODRAFT_1381171</name>
</gene>
<dbReference type="SUPFAM" id="SSF81383">
    <property type="entry name" value="F-box domain"/>
    <property type="match status" value="1"/>
</dbReference>
<evidence type="ECO:0000313" key="2">
    <source>
        <dbReference type="Proteomes" id="UP000193067"/>
    </source>
</evidence>
<dbReference type="OrthoDB" id="2757331at2759"/>
<evidence type="ECO:0008006" key="3">
    <source>
        <dbReference type="Google" id="ProtNLM"/>
    </source>
</evidence>
<keyword evidence="2" id="KW-1185">Reference proteome</keyword>
<dbReference type="InterPro" id="IPR036047">
    <property type="entry name" value="F-box-like_dom_sf"/>
</dbReference>
<protein>
    <recommendedName>
        <fullName evidence="3">F-box domain-containing protein</fullName>
    </recommendedName>
</protein>